<dbReference type="GeneID" id="28730077"/>
<keyword evidence="4" id="KW-1185">Reference proteome</keyword>
<dbReference type="EMBL" id="LGAV01000004">
    <property type="protein sequence ID" value="KOS14387.1"/>
    <property type="molecule type" value="Genomic_DNA"/>
</dbReference>
<dbReference type="STRING" id="77020.A0A0M8MPT6"/>
<dbReference type="Gene3D" id="2.30.29.30">
    <property type="entry name" value="Pleckstrin-homology domain (PH domain)/Phosphotyrosine-binding domain (PTB)"/>
    <property type="match status" value="2"/>
</dbReference>
<feature type="compositionally biased region" description="Polar residues" evidence="1">
    <location>
        <begin position="253"/>
        <end position="265"/>
    </location>
</feature>
<feature type="compositionally biased region" description="Polar residues" evidence="1">
    <location>
        <begin position="21"/>
        <end position="33"/>
    </location>
</feature>
<feature type="region of interest" description="Disordered" evidence="1">
    <location>
        <begin position="1"/>
        <end position="55"/>
    </location>
</feature>
<reference evidence="3 4" key="1">
    <citation type="submission" date="2015-07" db="EMBL/GenBank/DDBJ databases">
        <title>Draft Genome Sequence of Malassezia furfur CBS1878 and Malassezia pachydermatis CBS1879.</title>
        <authorList>
            <person name="Triana S."/>
            <person name="Ohm R."/>
            <person name="Gonzalez A."/>
            <person name="DeCock H."/>
            <person name="Restrepo S."/>
            <person name="Celis A."/>
        </authorList>
    </citation>
    <scope>NUCLEOTIDE SEQUENCE [LARGE SCALE GENOMIC DNA]</scope>
    <source>
        <strain evidence="3 4">CBS 1879</strain>
    </source>
</reference>
<feature type="compositionally biased region" description="Acidic residues" evidence="1">
    <location>
        <begin position="38"/>
        <end position="48"/>
    </location>
</feature>
<accession>A0A0M8MPT6</accession>
<evidence type="ECO:0000313" key="4">
    <source>
        <dbReference type="Proteomes" id="UP000037751"/>
    </source>
</evidence>
<feature type="domain" description="PH" evidence="2">
    <location>
        <begin position="62"/>
        <end position="157"/>
    </location>
</feature>
<dbReference type="SMART" id="SM00233">
    <property type="entry name" value="PH"/>
    <property type="match status" value="2"/>
</dbReference>
<proteinExistence type="predicted"/>
<dbReference type="AlphaFoldDB" id="A0A0M8MPT6"/>
<dbReference type="Pfam" id="PF00169">
    <property type="entry name" value="PH"/>
    <property type="match status" value="2"/>
</dbReference>
<dbReference type="InterPro" id="IPR051707">
    <property type="entry name" value="PI-Interact_SigTrans_Reg"/>
</dbReference>
<dbReference type="PANTHER" id="PTHR14336:SF8">
    <property type="entry name" value="PROTEIN OPY1"/>
    <property type="match status" value="1"/>
</dbReference>
<dbReference type="OrthoDB" id="2157866at2759"/>
<dbReference type="PANTHER" id="PTHR14336">
    <property type="entry name" value="TANDEM PH DOMAIN CONTAINING PROTEIN"/>
    <property type="match status" value="1"/>
</dbReference>
<feature type="region of interest" description="Disordered" evidence="1">
    <location>
        <begin position="232"/>
        <end position="276"/>
    </location>
</feature>
<evidence type="ECO:0000313" key="3">
    <source>
        <dbReference type="EMBL" id="KOS14387.1"/>
    </source>
</evidence>
<comment type="caution">
    <text evidence="3">The sequence shown here is derived from an EMBL/GenBank/DDBJ whole genome shotgun (WGS) entry which is preliminary data.</text>
</comment>
<dbReference type="PROSITE" id="PS50003">
    <property type="entry name" value="PH_DOMAIN"/>
    <property type="match status" value="2"/>
</dbReference>
<evidence type="ECO:0000256" key="1">
    <source>
        <dbReference type="SAM" id="MobiDB-lite"/>
    </source>
</evidence>
<name>A0A0M8MPT6_9BASI</name>
<protein>
    <recommendedName>
        <fullName evidence="2">PH domain-containing protein</fullName>
    </recommendedName>
</protein>
<dbReference type="InterPro" id="IPR011993">
    <property type="entry name" value="PH-like_dom_sf"/>
</dbReference>
<dbReference type="Proteomes" id="UP000037751">
    <property type="component" value="Unassembled WGS sequence"/>
</dbReference>
<dbReference type="InterPro" id="IPR001849">
    <property type="entry name" value="PH_domain"/>
</dbReference>
<gene>
    <name evidence="3" type="ORF">Malapachy_3742</name>
</gene>
<evidence type="ECO:0000259" key="2">
    <source>
        <dbReference type="PROSITE" id="PS50003"/>
    </source>
</evidence>
<feature type="domain" description="PH" evidence="2">
    <location>
        <begin position="302"/>
        <end position="445"/>
    </location>
</feature>
<dbReference type="SUPFAM" id="SSF50729">
    <property type="entry name" value="PH domain-like"/>
    <property type="match status" value="2"/>
</dbReference>
<organism evidence="3 4">
    <name type="scientific">Malassezia pachydermatis</name>
    <dbReference type="NCBI Taxonomy" id="77020"/>
    <lineage>
        <taxon>Eukaryota</taxon>
        <taxon>Fungi</taxon>
        <taxon>Dikarya</taxon>
        <taxon>Basidiomycota</taxon>
        <taxon>Ustilaginomycotina</taxon>
        <taxon>Malasseziomycetes</taxon>
        <taxon>Malasseziales</taxon>
        <taxon>Malasseziaceae</taxon>
        <taxon>Malassezia</taxon>
    </lineage>
</organism>
<dbReference type="VEuPathDB" id="FungiDB:Malapachy_3742"/>
<sequence length="457" mass="51240">MRPSHGDSSLGHFLPSLPFGQRSTAPTSASPTQAEAMPDLDVEEDEDEHPLSEIPPELLNEKVLRSAYMFTRTEKRKQWKRRWVVLRATRLAFYKNDKEYTLHSVIQAKEMRTVAPVELKREGVSICIVTQDQTLYLRASEPRQTNVWLDDLERTRYAATEPSGIAHMDPKVASPVSSTATPLPATPVVNHAYSYDESAPDVLLSPSTVTSPAHAIRIEPAHNRKTKLEIPMPINMPSQRPTTDIPEGYGSIPHSSSNHPTGLSSSEDEFDDAPGDMLMPLPSEVSAQMQSPAAPSQEDTNRIIAQGYLMKQSHRRKQWRKRWFVLTLDMLYYSRSHMDTRSYRRIPTKTILDVMEYDPPSPSPFGPSLSLSPSSFGLRGFGADARAHGGMPSSPLRDGLSHLHPDSHKPAYCFRIVTTDRSFILCAPTEDEEIQWLSALQTLLNRQRSSAHAPPRT</sequence>
<dbReference type="RefSeq" id="XP_017992019.1">
    <property type="nucleotide sequence ID" value="XM_018138201.1"/>
</dbReference>